<dbReference type="Gene3D" id="3.30.160.240">
    <property type="entry name" value="Rv1738"/>
    <property type="match status" value="1"/>
</dbReference>
<protein>
    <submittedName>
        <fullName evidence="2">DUF1876 domain-containing protein</fullName>
    </submittedName>
</protein>
<evidence type="ECO:0000313" key="3">
    <source>
        <dbReference type="Proteomes" id="UP000621510"/>
    </source>
</evidence>
<dbReference type="SUPFAM" id="SSF143212">
    <property type="entry name" value="Rv2632c-like"/>
    <property type="match status" value="1"/>
</dbReference>
<feature type="region of interest" description="Disordered" evidence="1">
    <location>
        <begin position="74"/>
        <end position="96"/>
    </location>
</feature>
<dbReference type="EMBL" id="JAERRG010000001">
    <property type="protein sequence ID" value="MBL1111791.1"/>
    <property type="molecule type" value="Genomic_DNA"/>
</dbReference>
<proteinExistence type="predicted"/>
<dbReference type="RefSeq" id="WP_201847878.1">
    <property type="nucleotide sequence ID" value="NZ_JAERRG010000001.1"/>
</dbReference>
<gene>
    <name evidence="2" type="ORF">JK364_05105</name>
</gene>
<reference evidence="2 3" key="1">
    <citation type="submission" date="2021-01" db="EMBL/GenBank/DDBJ databases">
        <title>WGS of actinomycetes isolated from Thailand.</title>
        <authorList>
            <person name="Thawai C."/>
        </authorList>
    </citation>
    <scope>NUCLEOTIDE SEQUENCE [LARGE SCALE GENOMIC DNA]</scope>
    <source>
        <strain evidence="2 3">CA3R110</strain>
    </source>
</reference>
<keyword evidence="3" id="KW-1185">Reference proteome</keyword>
<dbReference type="InterPro" id="IPR015057">
    <property type="entry name" value="Rv2632c-like"/>
</dbReference>
<evidence type="ECO:0000256" key="1">
    <source>
        <dbReference type="SAM" id="MobiDB-lite"/>
    </source>
</evidence>
<evidence type="ECO:0000313" key="2">
    <source>
        <dbReference type="EMBL" id="MBL1111791.1"/>
    </source>
</evidence>
<sequence>MSQTVEWKVHLYLSEDEGRTRARVELDTGSTALTGRGLARCNPDDEDVPVIGDELAAGRALSDLGQQLMRAAEHDLESVGEPPASRRPRPGYGWIA</sequence>
<dbReference type="Proteomes" id="UP000621510">
    <property type="component" value="Unassembled WGS sequence"/>
</dbReference>
<accession>A0ABS1PJ31</accession>
<dbReference type="Pfam" id="PF08962">
    <property type="entry name" value="Rv2632c-like"/>
    <property type="match status" value="1"/>
</dbReference>
<comment type="caution">
    <text evidence="2">The sequence shown here is derived from an EMBL/GenBank/DDBJ whole genome shotgun (WGS) entry which is preliminary data.</text>
</comment>
<name>A0ABS1PJ31_9ACTN</name>
<organism evidence="2 3">
    <name type="scientific">Streptomyces endocoffeicus</name>
    <dbReference type="NCBI Taxonomy" id="2898945"/>
    <lineage>
        <taxon>Bacteria</taxon>
        <taxon>Bacillati</taxon>
        <taxon>Actinomycetota</taxon>
        <taxon>Actinomycetes</taxon>
        <taxon>Kitasatosporales</taxon>
        <taxon>Streptomycetaceae</taxon>
        <taxon>Streptomyces</taxon>
    </lineage>
</organism>
<dbReference type="InterPro" id="IPR038070">
    <property type="entry name" value="Rv2632c-like_sf"/>
</dbReference>